<dbReference type="SUPFAM" id="SSF46785">
    <property type="entry name" value="Winged helix' DNA-binding domain"/>
    <property type="match status" value="1"/>
</dbReference>
<dbReference type="InterPro" id="IPR050950">
    <property type="entry name" value="HTH-type_LysR_regulators"/>
</dbReference>
<dbReference type="RefSeq" id="WP_264790972.1">
    <property type="nucleotide sequence ID" value="NZ_AP026867.1"/>
</dbReference>
<dbReference type="Proteomes" id="UP001060919">
    <property type="component" value="Chromosome"/>
</dbReference>
<feature type="domain" description="HTH lysR-type" evidence="5">
    <location>
        <begin position="1"/>
        <end position="58"/>
    </location>
</feature>
<reference evidence="6" key="1">
    <citation type="submission" date="2022-09" db="EMBL/GenBank/DDBJ databases">
        <title>Aureispira anguillicida sp. nov., isolated from Leptocephalus of Japanese eel Anguilla japonica.</title>
        <authorList>
            <person name="Yuasa K."/>
            <person name="Mekata T."/>
            <person name="Ikunari K."/>
        </authorList>
    </citation>
    <scope>NUCLEOTIDE SEQUENCE</scope>
    <source>
        <strain evidence="6">EL160426</strain>
    </source>
</reference>
<dbReference type="InterPro" id="IPR000847">
    <property type="entry name" value="LysR_HTH_N"/>
</dbReference>
<comment type="similarity">
    <text evidence="1">Belongs to the LysR transcriptional regulatory family.</text>
</comment>
<evidence type="ECO:0000256" key="1">
    <source>
        <dbReference type="ARBA" id="ARBA00009437"/>
    </source>
</evidence>
<evidence type="ECO:0000259" key="5">
    <source>
        <dbReference type="PROSITE" id="PS50931"/>
    </source>
</evidence>
<dbReference type="PRINTS" id="PR00039">
    <property type="entry name" value="HTHLYSR"/>
</dbReference>
<evidence type="ECO:0000256" key="4">
    <source>
        <dbReference type="ARBA" id="ARBA00023163"/>
    </source>
</evidence>
<dbReference type="FunFam" id="1.10.10.10:FF:000001">
    <property type="entry name" value="LysR family transcriptional regulator"/>
    <property type="match status" value="1"/>
</dbReference>
<proteinExistence type="inferred from homology"/>
<dbReference type="InterPro" id="IPR005119">
    <property type="entry name" value="LysR_subst-bd"/>
</dbReference>
<keyword evidence="3" id="KW-0238">DNA-binding</keyword>
<dbReference type="Pfam" id="PF03466">
    <property type="entry name" value="LysR_substrate"/>
    <property type="match status" value="1"/>
</dbReference>
<dbReference type="Pfam" id="PF00126">
    <property type="entry name" value="HTH_1"/>
    <property type="match status" value="1"/>
</dbReference>
<dbReference type="InterPro" id="IPR036390">
    <property type="entry name" value="WH_DNA-bd_sf"/>
</dbReference>
<accession>A0A915VKB1</accession>
<dbReference type="AlphaFoldDB" id="A0A915VKB1"/>
<evidence type="ECO:0000256" key="3">
    <source>
        <dbReference type="ARBA" id="ARBA00023125"/>
    </source>
</evidence>
<organism evidence="6 7">
    <name type="scientific">Aureispira anguillae</name>
    <dbReference type="NCBI Taxonomy" id="2864201"/>
    <lineage>
        <taxon>Bacteria</taxon>
        <taxon>Pseudomonadati</taxon>
        <taxon>Bacteroidota</taxon>
        <taxon>Saprospiria</taxon>
        <taxon>Saprospirales</taxon>
        <taxon>Saprospiraceae</taxon>
        <taxon>Aureispira</taxon>
    </lineage>
</organism>
<dbReference type="PANTHER" id="PTHR30419">
    <property type="entry name" value="HTH-TYPE TRANSCRIPTIONAL REGULATOR YBHD"/>
    <property type="match status" value="1"/>
</dbReference>
<protein>
    <submittedName>
        <fullName evidence="6">LysR substrate-binding domain-containing protein</fullName>
    </submittedName>
</protein>
<evidence type="ECO:0000256" key="2">
    <source>
        <dbReference type="ARBA" id="ARBA00023015"/>
    </source>
</evidence>
<dbReference type="KEGG" id="aup:AsAng_0003020"/>
<dbReference type="PROSITE" id="PS50931">
    <property type="entry name" value="HTH_LYSR"/>
    <property type="match status" value="1"/>
</dbReference>
<sequence length="311" mass="35303">MNIQQIKYAIAVAEVQSFGKAAEKCFITQSTLSTMVARLEDELDIQLFDRKTKPITTTKEGEIILQQFYIITKELAVLDEVVNDLKGEISGELNIGVIPTVAPYLLPLFLNDFVKKYPKIKFTVSEITTAKIIEDLENRTLDIGILSTPLNHPTLIEIPLYKEPFLLFDSAQQSSNQSIAAHEIDCNRLWLLNEGHCLRTQAETICDLRTKRIDNWNLEYKSTTIDTLMKFVRKNNAVTLLPYLATIDLPKEDFNYLHAISPPQPTRLISLIVHPHFVKKGVLESLSTAIQDATHPFLDRKGVNEWLVSPI</sequence>
<dbReference type="GO" id="GO:0005829">
    <property type="term" value="C:cytosol"/>
    <property type="evidence" value="ECO:0007669"/>
    <property type="project" value="TreeGrafter"/>
</dbReference>
<keyword evidence="4" id="KW-0804">Transcription</keyword>
<dbReference type="InterPro" id="IPR036388">
    <property type="entry name" value="WH-like_DNA-bd_sf"/>
</dbReference>
<gene>
    <name evidence="6" type="ORF">AsAng_0003020</name>
</gene>
<keyword evidence="2" id="KW-0805">Transcription regulation</keyword>
<keyword evidence="7" id="KW-1185">Reference proteome</keyword>
<dbReference type="Gene3D" id="1.10.10.10">
    <property type="entry name" value="Winged helix-like DNA-binding domain superfamily/Winged helix DNA-binding domain"/>
    <property type="match status" value="1"/>
</dbReference>
<evidence type="ECO:0000313" key="7">
    <source>
        <dbReference type="Proteomes" id="UP001060919"/>
    </source>
</evidence>
<dbReference type="EMBL" id="AP026867">
    <property type="protein sequence ID" value="BDS09598.1"/>
    <property type="molecule type" value="Genomic_DNA"/>
</dbReference>
<dbReference type="Gene3D" id="3.40.190.10">
    <property type="entry name" value="Periplasmic binding protein-like II"/>
    <property type="match status" value="2"/>
</dbReference>
<name>A0A915VKB1_9BACT</name>
<dbReference type="SUPFAM" id="SSF53850">
    <property type="entry name" value="Periplasmic binding protein-like II"/>
    <property type="match status" value="1"/>
</dbReference>
<dbReference type="GO" id="GO:0003677">
    <property type="term" value="F:DNA binding"/>
    <property type="evidence" value="ECO:0007669"/>
    <property type="project" value="UniProtKB-KW"/>
</dbReference>
<dbReference type="PANTHER" id="PTHR30419:SF29">
    <property type="entry name" value="LYSR-FAMILY TRANSCRIPTIONAL REGULATOR"/>
    <property type="match status" value="1"/>
</dbReference>
<evidence type="ECO:0000313" key="6">
    <source>
        <dbReference type="EMBL" id="BDS09598.1"/>
    </source>
</evidence>
<dbReference type="CDD" id="cd08411">
    <property type="entry name" value="PBP2_OxyR"/>
    <property type="match status" value="1"/>
</dbReference>
<dbReference type="GO" id="GO:0003700">
    <property type="term" value="F:DNA-binding transcription factor activity"/>
    <property type="evidence" value="ECO:0007669"/>
    <property type="project" value="InterPro"/>
</dbReference>